<keyword evidence="3 6" id="KW-0812">Transmembrane</keyword>
<evidence type="ECO:0000256" key="5">
    <source>
        <dbReference type="ARBA" id="ARBA00023136"/>
    </source>
</evidence>
<feature type="transmembrane region" description="Helical" evidence="6">
    <location>
        <begin position="168"/>
        <end position="187"/>
    </location>
</feature>
<keyword evidence="4 6" id="KW-1133">Transmembrane helix</keyword>
<gene>
    <name evidence="8" type="ORF">GCM10009751_23160</name>
</gene>
<dbReference type="RefSeq" id="WP_344102863.1">
    <property type="nucleotide sequence ID" value="NZ_BAAANL010000004.1"/>
</dbReference>
<dbReference type="PANTHER" id="PTHR36115">
    <property type="entry name" value="PROLINE-RICH ANTIGEN HOMOLOG-RELATED"/>
    <property type="match status" value="1"/>
</dbReference>
<dbReference type="InterPro" id="IPR051791">
    <property type="entry name" value="Pra-immunoreactive"/>
</dbReference>
<evidence type="ECO:0000313" key="8">
    <source>
        <dbReference type="EMBL" id="GAA1864427.1"/>
    </source>
</evidence>
<sequence>MTTEDAAAEPSPDAAGGQGVPYASWGARVVAALLDNGIVAGVAWLAGTDAAVRLYFGMAASSARVNEVEWPAIAWPLGVLAVILVVQGVTGWTPGKLVTGIRVVDGGSGRPAGAIRVLGRQLWHFLDAICFLGYLRPLVHERRRTIADSITGTVVVEQLPRLPRRPRIAIHAAALVVCALGIGYGYVPISGAAASGTDVVELCDVENDDPRLTSGEVSVGGEILTESDRRLWTVRSTATAKPRVIVRWNSDQASDSVYRIKVRVRPLGENDPSISNTWRISRHRGVSPHFSRWSVTPSRIDRADGDVDTFELRLNRAPENLGQHVRIDVRVLAGDDELMTCSGTMRPEGVSPV</sequence>
<keyword evidence="2" id="KW-1003">Cell membrane</keyword>
<evidence type="ECO:0000256" key="3">
    <source>
        <dbReference type="ARBA" id="ARBA00022692"/>
    </source>
</evidence>
<evidence type="ECO:0000259" key="7">
    <source>
        <dbReference type="Pfam" id="PF06271"/>
    </source>
</evidence>
<dbReference type="InterPro" id="IPR010432">
    <property type="entry name" value="RDD"/>
</dbReference>
<evidence type="ECO:0000256" key="6">
    <source>
        <dbReference type="SAM" id="Phobius"/>
    </source>
</evidence>
<comment type="subcellular location">
    <subcellularLocation>
        <location evidence="1">Cell membrane</location>
        <topology evidence="1">Multi-pass membrane protein</topology>
    </subcellularLocation>
</comment>
<evidence type="ECO:0000256" key="4">
    <source>
        <dbReference type="ARBA" id="ARBA00022989"/>
    </source>
</evidence>
<feature type="transmembrane region" description="Helical" evidence="6">
    <location>
        <begin position="68"/>
        <end position="89"/>
    </location>
</feature>
<reference evidence="9" key="1">
    <citation type="journal article" date="2019" name="Int. J. Syst. Evol. Microbiol.">
        <title>The Global Catalogue of Microorganisms (GCM) 10K type strain sequencing project: providing services to taxonomists for standard genome sequencing and annotation.</title>
        <authorList>
            <consortium name="The Broad Institute Genomics Platform"/>
            <consortium name="The Broad Institute Genome Sequencing Center for Infectious Disease"/>
            <person name="Wu L."/>
            <person name="Ma J."/>
        </authorList>
    </citation>
    <scope>NUCLEOTIDE SEQUENCE [LARGE SCALE GENOMIC DNA]</scope>
    <source>
        <strain evidence="9">JCM 14326</strain>
    </source>
</reference>
<feature type="domain" description="RDD" evidence="7">
    <location>
        <begin position="22"/>
        <end position="151"/>
    </location>
</feature>
<dbReference type="EMBL" id="BAAANL010000004">
    <property type="protein sequence ID" value="GAA1864427.1"/>
    <property type="molecule type" value="Genomic_DNA"/>
</dbReference>
<proteinExistence type="predicted"/>
<dbReference type="Pfam" id="PF06271">
    <property type="entry name" value="RDD"/>
    <property type="match status" value="1"/>
</dbReference>
<name>A0ABN2NDV7_9MICO</name>
<keyword evidence="5 6" id="KW-0472">Membrane</keyword>
<organism evidence="8 9">
    <name type="scientific">Myceligenerans crystallogenes</name>
    <dbReference type="NCBI Taxonomy" id="316335"/>
    <lineage>
        <taxon>Bacteria</taxon>
        <taxon>Bacillati</taxon>
        <taxon>Actinomycetota</taxon>
        <taxon>Actinomycetes</taxon>
        <taxon>Micrococcales</taxon>
        <taxon>Promicromonosporaceae</taxon>
        <taxon>Myceligenerans</taxon>
    </lineage>
</organism>
<dbReference type="PANTHER" id="PTHR36115:SF6">
    <property type="entry name" value="PROLINE-RICH ANTIGEN HOMOLOG"/>
    <property type="match status" value="1"/>
</dbReference>
<protein>
    <recommendedName>
        <fullName evidence="7">RDD domain-containing protein</fullName>
    </recommendedName>
</protein>
<dbReference type="Proteomes" id="UP001501094">
    <property type="component" value="Unassembled WGS sequence"/>
</dbReference>
<evidence type="ECO:0000313" key="9">
    <source>
        <dbReference type="Proteomes" id="UP001501094"/>
    </source>
</evidence>
<evidence type="ECO:0000256" key="2">
    <source>
        <dbReference type="ARBA" id="ARBA00022475"/>
    </source>
</evidence>
<evidence type="ECO:0000256" key="1">
    <source>
        <dbReference type="ARBA" id="ARBA00004651"/>
    </source>
</evidence>
<accession>A0ABN2NDV7</accession>
<comment type="caution">
    <text evidence="8">The sequence shown here is derived from an EMBL/GenBank/DDBJ whole genome shotgun (WGS) entry which is preliminary data.</text>
</comment>
<keyword evidence="9" id="KW-1185">Reference proteome</keyword>